<dbReference type="HOGENOM" id="CLU_3144033_0_0_1"/>
<protein>
    <submittedName>
        <fullName evidence="1">Uncharacterized protein</fullName>
    </submittedName>
</protein>
<evidence type="ECO:0000313" key="2">
    <source>
        <dbReference type="Proteomes" id="UP000054248"/>
    </source>
</evidence>
<dbReference type="Proteomes" id="UP000054248">
    <property type="component" value="Unassembled WGS sequence"/>
</dbReference>
<dbReference type="AlphaFoldDB" id="A0A0C3PLW0"/>
<reference evidence="2" key="2">
    <citation type="submission" date="2015-01" db="EMBL/GenBank/DDBJ databases">
        <title>Evolutionary Origins and Diversification of the Mycorrhizal Mutualists.</title>
        <authorList>
            <consortium name="DOE Joint Genome Institute"/>
            <consortium name="Mycorrhizal Genomics Consortium"/>
            <person name="Kohler A."/>
            <person name="Kuo A."/>
            <person name="Nagy L.G."/>
            <person name="Floudas D."/>
            <person name="Copeland A."/>
            <person name="Barry K.W."/>
            <person name="Cichocki N."/>
            <person name="Veneault-Fourrey C."/>
            <person name="LaButti K."/>
            <person name="Lindquist E.A."/>
            <person name="Lipzen A."/>
            <person name="Lundell T."/>
            <person name="Morin E."/>
            <person name="Murat C."/>
            <person name="Riley R."/>
            <person name="Ohm R."/>
            <person name="Sun H."/>
            <person name="Tunlid A."/>
            <person name="Henrissat B."/>
            <person name="Grigoriev I.V."/>
            <person name="Hibbett D.S."/>
            <person name="Martin F."/>
        </authorList>
    </citation>
    <scope>NUCLEOTIDE SEQUENCE [LARGE SCALE GENOMIC DNA]</scope>
    <source>
        <strain evidence="2">MUT 4182</strain>
    </source>
</reference>
<evidence type="ECO:0000313" key="1">
    <source>
        <dbReference type="EMBL" id="KIO15290.1"/>
    </source>
</evidence>
<proteinExistence type="predicted"/>
<name>A0A0C3PLW0_9AGAM</name>
<organism evidence="1 2">
    <name type="scientific">Tulasnella calospora MUT 4182</name>
    <dbReference type="NCBI Taxonomy" id="1051891"/>
    <lineage>
        <taxon>Eukaryota</taxon>
        <taxon>Fungi</taxon>
        <taxon>Dikarya</taxon>
        <taxon>Basidiomycota</taxon>
        <taxon>Agaricomycotina</taxon>
        <taxon>Agaricomycetes</taxon>
        <taxon>Cantharellales</taxon>
        <taxon>Tulasnellaceae</taxon>
        <taxon>Tulasnella</taxon>
    </lineage>
</organism>
<reference evidence="1 2" key="1">
    <citation type="submission" date="2014-04" db="EMBL/GenBank/DDBJ databases">
        <authorList>
            <consortium name="DOE Joint Genome Institute"/>
            <person name="Kuo A."/>
            <person name="Girlanda M."/>
            <person name="Perotto S."/>
            <person name="Kohler A."/>
            <person name="Nagy L.G."/>
            <person name="Floudas D."/>
            <person name="Copeland A."/>
            <person name="Barry K.W."/>
            <person name="Cichocki N."/>
            <person name="Veneault-Fourrey C."/>
            <person name="LaButti K."/>
            <person name="Lindquist E.A."/>
            <person name="Lipzen A."/>
            <person name="Lundell T."/>
            <person name="Morin E."/>
            <person name="Murat C."/>
            <person name="Sun H."/>
            <person name="Tunlid A."/>
            <person name="Henrissat B."/>
            <person name="Grigoriev I.V."/>
            <person name="Hibbett D.S."/>
            <person name="Martin F."/>
            <person name="Nordberg H.P."/>
            <person name="Cantor M.N."/>
            <person name="Hua S.X."/>
        </authorList>
    </citation>
    <scope>NUCLEOTIDE SEQUENCE [LARGE SCALE GENOMIC DNA]</scope>
    <source>
        <strain evidence="1 2">MUT 4182</strain>
    </source>
</reference>
<sequence>MTRVIVKPPTAWCKCGVTSVIDRFDQEEMEATRVHTHLRGFELGKVPRG</sequence>
<accession>A0A0C3PLW0</accession>
<gene>
    <name evidence="1" type="ORF">M407DRAFT_35174</name>
</gene>
<dbReference type="EMBL" id="KN824260">
    <property type="protein sequence ID" value="KIO15290.1"/>
    <property type="molecule type" value="Genomic_DNA"/>
</dbReference>
<keyword evidence="2" id="KW-1185">Reference proteome</keyword>